<dbReference type="PANTHER" id="PTHR47506">
    <property type="entry name" value="TRANSCRIPTIONAL REGULATORY PROTEIN"/>
    <property type="match status" value="1"/>
</dbReference>
<evidence type="ECO:0000256" key="2">
    <source>
        <dbReference type="ARBA" id="ARBA00023125"/>
    </source>
</evidence>
<dbReference type="InterPro" id="IPR009057">
    <property type="entry name" value="Homeodomain-like_sf"/>
</dbReference>
<proteinExistence type="predicted"/>
<dbReference type="PANTHER" id="PTHR47506:SF1">
    <property type="entry name" value="HTH-TYPE TRANSCRIPTIONAL REGULATOR YJDC"/>
    <property type="match status" value="1"/>
</dbReference>
<evidence type="ECO:0000259" key="5">
    <source>
        <dbReference type="PROSITE" id="PS50977"/>
    </source>
</evidence>
<accession>A0ABT1ACM1</accession>
<dbReference type="PRINTS" id="PR00455">
    <property type="entry name" value="HTHTETR"/>
</dbReference>
<dbReference type="RefSeq" id="WP_252446349.1">
    <property type="nucleotide sequence ID" value="NZ_JAGSOV010000094.1"/>
</dbReference>
<gene>
    <name evidence="6" type="ORF">KDL28_37770</name>
</gene>
<evidence type="ECO:0000256" key="4">
    <source>
        <dbReference type="PROSITE-ProRule" id="PRU00335"/>
    </source>
</evidence>
<protein>
    <submittedName>
        <fullName evidence="6">TetR/AcrR family transcriptional regulator</fullName>
    </submittedName>
</protein>
<name>A0ABT1ACM1_9PSEU</name>
<evidence type="ECO:0000256" key="3">
    <source>
        <dbReference type="ARBA" id="ARBA00023163"/>
    </source>
</evidence>
<evidence type="ECO:0000313" key="6">
    <source>
        <dbReference type="EMBL" id="MCO1660812.1"/>
    </source>
</evidence>
<reference evidence="6" key="1">
    <citation type="submission" date="2021-04" db="EMBL/GenBank/DDBJ databases">
        <title>Pseudonocardia sp. nov., isolated from sandy soil of mangrove forest.</title>
        <authorList>
            <person name="Zan Z."/>
            <person name="Huang R."/>
            <person name="Liu W."/>
        </authorList>
    </citation>
    <scope>NUCLEOTIDE SEQUENCE</scope>
    <source>
        <strain evidence="6">S2-4</strain>
    </source>
</reference>
<comment type="caution">
    <text evidence="6">The sequence shown here is derived from an EMBL/GenBank/DDBJ whole genome shotgun (WGS) entry which is preliminary data.</text>
</comment>
<keyword evidence="1" id="KW-0805">Transcription regulation</keyword>
<evidence type="ECO:0000313" key="7">
    <source>
        <dbReference type="Proteomes" id="UP001165283"/>
    </source>
</evidence>
<dbReference type="EMBL" id="JAGSOV010000094">
    <property type="protein sequence ID" value="MCO1660812.1"/>
    <property type="molecule type" value="Genomic_DNA"/>
</dbReference>
<evidence type="ECO:0000256" key="1">
    <source>
        <dbReference type="ARBA" id="ARBA00023015"/>
    </source>
</evidence>
<dbReference type="Proteomes" id="UP001165283">
    <property type="component" value="Unassembled WGS sequence"/>
</dbReference>
<organism evidence="6 7">
    <name type="scientific">Pseudonocardia humida</name>
    <dbReference type="NCBI Taxonomy" id="2800819"/>
    <lineage>
        <taxon>Bacteria</taxon>
        <taxon>Bacillati</taxon>
        <taxon>Actinomycetota</taxon>
        <taxon>Actinomycetes</taxon>
        <taxon>Pseudonocardiales</taxon>
        <taxon>Pseudonocardiaceae</taxon>
        <taxon>Pseudonocardia</taxon>
    </lineage>
</organism>
<keyword evidence="7" id="KW-1185">Reference proteome</keyword>
<sequence length="239" mass="26164">MARTVNAEEFAAKRGQILDIAGRHLDTVGYERLSIQDVRREIGMSNGAFYHYFTSKSALLIAYVERGQDELDGAFRAIVADPGLSAPEKFRRFFAALQQRRSDRRALIADLARVWFADDNAVVRERTDQVIVERRAPLLSAIVRQGVTEGVFTASHPDQVGRVVLAISRGMGEAVLRAMLALAEDPAAEQHLDEVVAGGAAMAEAIERVLGCTSALLERPDANTVRGWVAALTTERTST</sequence>
<dbReference type="Gene3D" id="1.10.357.10">
    <property type="entry name" value="Tetracycline Repressor, domain 2"/>
    <property type="match status" value="1"/>
</dbReference>
<dbReference type="PROSITE" id="PS50977">
    <property type="entry name" value="HTH_TETR_2"/>
    <property type="match status" value="1"/>
</dbReference>
<dbReference type="SUPFAM" id="SSF46689">
    <property type="entry name" value="Homeodomain-like"/>
    <property type="match status" value="1"/>
</dbReference>
<feature type="domain" description="HTH tetR-type" evidence="5">
    <location>
        <begin position="11"/>
        <end position="71"/>
    </location>
</feature>
<feature type="DNA-binding region" description="H-T-H motif" evidence="4">
    <location>
        <begin position="34"/>
        <end position="53"/>
    </location>
</feature>
<keyword evidence="2 4" id="KW-0238">DNA-binding</keyword>
<keyword evidence="3" id="KW-0804">Transcription</keyword>
<dbReference type="Pfam" id="PF00440">
    <property type="entry name" value="TetR_N"/>
    <property type="match status" value="1"/>
</dbReference>
<dbReference type="InterPro" id="IPR001647">
    <property type="entry name" value="HTH_TetR"/>
</dbReference>